<evidence type="ECO:0000313" key="3">
    <source>
        <dbReference type="Proteomes" id="UP000636709"/>
    </source>
</evidence>
<organism evidence="2 3">
    <name type="scientific">Digitaria exilis</name>
    <dbReference type="NCBI Taxonomy" id="1010633"/>
    <lineage>
        <taxon>Eukaryota</taxon>
        <taxon>Viridiplantae</taxon>
        <taxon>Streptophyta</taxon>
        <taxon>Embryophyta</taxon>
        <taxon>Tracheophyta</taxon>
        <taxon>Spermatophyta</taxon>
        <taxon>Magnoliopsida</taxon>
        <taxon>Liliopsida</taxon>
        <taxon>Poales</taxon>
        <taxon>Poaceae</taxon>
        <taxon>PACMAD clade</taxon>
        <taxon>Panicoideae</taxon>
        <taxon>Panicodae</taxon>
        <taxon>Paniceae</taxon>
        <taxon>Anthephorinae</taxon>
        <taxon>Digitaria</taxon>
    </lineage>
</organism>
<dbReference type="AlphaFoldDB" id="A0A835BRI7"/>
<keyword evidence="3" id="KW-1185">Reference proteome</keyword>
<gene>
    <name evidence="2" type="ORF">HU200_028907</name>
</gene>
<protein>
    <submittedName>
        <fullName evidence="2">Uncharacterized protein</fullName>
    </submittedName>
</protein>
<proteinExistence type="predicted"/>
<reference evidence="2" key="1">
    <citation type="submission" date="2020-07" db="EMBL/GenBank/DDBJ databases">
        <title>Genome sequence and genetic diversity analysis of an under-domesticated orphan crop, white fonio (Digitaria exilis).</title>
        <authorList>
            <person name="Bennetzen J.L."/>
            <person name="Chen S."/>
            <person name="Ma X."/>
            <person name="Wang X."/>
            <person name="Yssel A.E.J."/>
            <person name="Chaluvadi S.R."/>
            <person name="Johnson M."/>
            <person name="Gangashetty P."/>
            <person name="Hamidou F."/>
            <person name="Sanogo M.D."/>
            <person name="Zwaenepoel A."/>
            <person name="Wallace J."/>
            <person name="Van De Peer Y."/>
            <person name="Van Deynze A."/>
        </authorList>
    </citation>
    <scope>NUCLEOTIDE SEQUENCE</scope>
    <source>
        <tissue evidence="2">Leaves</tissue>
    </source>
</reference>
<sequence>MNVRRAEEKKQVGRNLSIIGPYNGSKLTWTGRPTLNQKAALSLSHPPRSRRASEKLAPLVSYRCRLLPSSRGLSPSRRRVRWGLGTEQSPRKPLPMLLRHRAPPCAPKQRAPSGELCGGSPAARCCDPHQQVCFWPANKNTGGALR</sequence>
<name>A0A835BRI7_9POAL</name>
<evidence type="ECO:0000256" key="1">
    <source>
        <dbReference type="SAM" id="MobiDB-lite"/>
    </source>
</evidence>
<comment type="caution">
    <text evidence="2">The sequence shown here is derived from an EMBL/GenBank/DDBJ whole genome shotgun (WGS) entry which is preliminary data.</text>
</comment>
<dbReference type="EMBL" id="JACEFO010001746">
    <property type="protein sequence ID" value="KAF8712072.1"/>
    <property type="molecule type" value="Genomic_DNA"/>
</dbReference>
<accession>A0A835BRI7</accession>
<evidence type="ECO:0000313" key="2">
    <source>
        <dbReference type="EMBL" id="KAF8712072.1"/>
    </source>
</evidence>
<dbReference type="Proteomes" id="UP000636709">
    <property type="component" value="Unassembled WGS sequence"/>
</dbReference>
<feature type="region of interest" description="Disordered" evidence="1">
    <location>
        <begin position="71"/>
        <end position="107"/>
    </location>
</feature>